<dbReference type="InterPro" id="IPR050708">
    <property type="entry name" value="T6SS_VgrG/RHS"/>
</dbReference>
<accession>A0A840KHM4</accession>
<dbReference type="InterPro" id="IPR045619">
    <property type="entry name" value="DUF6443"/>
</dbReference>
<evidence type="ECO:0000313" key="3">
    <source>
        <dbReference type="Proteomes" id="UP000592180"/>
    </source>
</evidence>
<dbReference type="RefSeq" id="WP_228461041.1">
    <property type="nucleotide sequence ID" value="NZ_JACHLE010000002.1"/>
</dbReference>
<protein>
    <submittedName>
        <fullName evidence="2">RHS repeat-associated protein</fullName>
    </submittedName>
</protein>
<evidence type="ECO:0000259" key="1">
    <source>
        <dbReference type="Pfam" id="PF20041"/>
    </source>
</evidence>
<dbReference type="PANTHER" id="PTHR32305:SF15">
    <property type="entry name" value="PROTEIN RHSA-RELATED"/>
    <property type="match status" value="1"/>
</dbReference>
<dbReference type="InterPro" id="IPR022385">
    <property type="entry name" value="Rhs_assc_core"/>
</dbReference>
<gene>
    <name evidence="2" type="ORF">HNP38_002296</name>
</gene>
<reference evidence="2 3" key="1">
    <citation type="submission" date="2020-08" db="EMBL/GenBank/DDBJ databases">
        <title>Functional genomics of gut bacteria from endangered species of beetles.</title>
        <authorList>
            <person name="Carlos-Shanley C."/>
        </authorList>
    </citation>
    <scope>NUCLEOTIDE SEQUENCE [LARGE SCALE GENOMIC DNA]</scope>
    <source>
        <strain evidence="2 3">S00151</strain>
    </source>
</reference>
<dbReference type="EMBL" id="JACHLE010000002">
    <property type="protein sequence ID" value="MBB4807000.1"/>
    <property type="molecule type" value="Genomic_DNA"/>
</dbReference>
<proteinExistence type="predicted"/>
<sequence length="1310" mass="147449">MKLFIVLLFTASAMKAQYSNYSKYYNWDKFAPFITGGGGGVSLNINNNILSLNFSAGFVETYLKQGKVAPTDYVGTLPNTEIPVPAGSFFSDKGYRFFIIDNQIAIYHENPIAIASFSGVISIDLNSPVAVPGDIYSYLANWTSQNKVTEINYLSDQGTSGNKKVSVMYYDGLGRELQNVAKASTPSGKDLIIPFEYDDYGRKVKDFLPVPTNQNSGLLIDTGTASSLASSFYNNEPAFSEKALEKSPLNRILMQAAPGVAWQKNSGHEIKFEYDVNTSSDDVKKCTVALVFNADIYNPSLTINSIYNAGSLTKKIVKDEDWTPASGSNNTSEEFTDKEGKIILQRKYVNGIKADTYNVYDIYGNLTYVIPPLASAFSGIDQTVLDNLCYQYKYDNRNRLVEKKLPGKGWDYIVYDKQDRMVLTQDANLRTTTNTFGGKGWLFTKYDQFGRVAYTGFFANTATRASMQTTINNMASNAGNNEKRSTTPITQNGMDIYYTKEAFPTGSMTILTVNYYDTYPTYNFSPAFPPTIFGKSVLTDNSAGDISTRSLPLMSVVKNIEDNNWTKNYNYYDTKERLIGTHSINHLGGYTRTETELDFAGAILQTKTYHKRLNDDIETVIAENFEYDNQNRLKKHWHKVDNNPQVLLAENTYNELSQLSNKKVGNNLQNINYQYNIRGWMTKLNDPAYNASNLFGYEIRYQNPVNTSQTSGKYNGNISEITWRVTNNDNLQRYSYQYDGLNRLTSAVFSHPQATVPINHFNDETFQYDLNGNMLYLTRNAKSLNGSSAEQIDALVYEYGGGNRLLNVVDESQNPTGYEGGGNDIGYDPNGNMINMLDKDIQQIGYNFLNLPNTLKIQESHKKMFYTYRTDGAKLRKIFNYIKEDGSAFTAVTDYLDGFHYLTTVGSKPVKADPIDFAYEQEAFLEASFEEKPEPALQFFPTAEGFYDYEKNEYIYQYKDHLGNVRVSYKKGANGIEVTDQNDYYPFGMNIPRNEKAAFGVASMYNYKYNGKELQETGMYDYGARFYMPDIGRWGVHDPLSDATFQPYNYANNNPIFFNDPTGMVGEAFASTDVVRNKDGSYRVVGAYDDGDTNIYVVNNEKDKKRTGEVIGQTMTPVDFMSANNKDGSLYFDKNETGVTFNLNNLTVSGTAKDKKGRSAELEDLDAAGLLQWIKQYYMNTINGDMPGTPFGWLEVLRELSANGSILDVKVSMGLHPYTAVGNGKNSRGKPIITTLRAMGNIGFGANMLLAKPPIVGKNYWYGVIMNKAGQYNQSQNGGNGYNAHYPYFGEHSYSGSFIYFGYFRQFYKK</sequence>
<evidence type="ECO:0000313" key="2">
    <source>
        <dbReference type="EMBL" id="MBB4807000.1"/>
    </source>
</evidence>
<name>A0A840KHM4_9FLAO</name>
<dbReference type="NCBIfam" id="TIGR03696">
    <property type="entry name" value="Rhs_assc_core"/>
    <property type="match status" value="1"/>
</dbReference>
<dbReference type="Gene3D" id="2.180.10.10">
    <property type="entry name" value="RHS repeat-associated core"/>
    <property type="match status" value="1"/>
</dbReference>
<keyword evidence="3" id="KW-1185">Reference proteome</keyword>
<organism evidence="2 3">
    <name type="scientific">Chryseobacterium defluvii</name>
    <dbReference type="NCBI Taxonomy" id="160396"/>
    <lineage>
        <taxon>Bacteria</taxon>
        <taxon>Pseudomonadati</taxon>
        <taxon>Bacteroidota</taxon>
        <taxon>Flavobacteriia</taxon>
        <taxon>Flavobacteriales</taxon>
        <taxon>Weeksellaceae</taxon>
        <taxon>Chryseobacterium group</taxon>
        <taxon>Chryseobacterium</taxon>
    </lineage>
</organism>
<feature type="domain" description="DUF6443" evidence="1">
    <location>
        <begin position="153"/>
        <end position="275"/>
    </location>
</feature>
<dbReference type="Proteomes" id="UP000592180">
    <property type="component" value="Unassembled WGS sequence"/>
</dbReference>
<comment type="caution">
    <text evidence="2">The sequence shown here is derived from an EMBL/GenBank/DDBJ whole genome shotgun (WGS) entry which is preliminary data.</text>
</comment>
<dbReference type="PANTHER" id="PTHR32305">
    <property type="match status" value="1"/>
</dbReference>
<dbReference type="Pfam" id="PF20041">
    <property type="entry name" value="DUF6443"/>
    <property type="match status" value="1"/>
</dbReference>